<feature type="compositionally biased region" description="Low complexity" evidence="7">
    <location>
        <begin position="1114"/>
        <end position="1123"/>
    </location>
</feature>
<evidence type="ECO:0000259" key="8">
    <source>
        <dbReference type="PROSITE" id="PS50109"/>
    </source>
</evidence>
<protein>
    <recommendedName>
        <fullName evidence="2">histidine kinase</fullName>
        <ecNumber evidence="2">2.7.13.3</ecNumber>
    </recommendedName>
</protein>
<dbReference type="AlphaFoldDB" id="A0A0F7ZR78"/>
<keyword evidence="4" id="KW-0808">Transferase</keyword>
<dbReference type="InterPro" id="IPR005467">
    <property type="entry name" value="His_kinase_dom"/>
</dbReference>
<feature type="region of interest" description="Disordered" evidence="7">
    <location>
        <begin position="1096"/>
        <end position="1123"/>
    </location>
</feature>
<name>A0A0F7ZR78_9HYPO</name>
<evidence type="ECO:0000313" key="10">
    <source>
        <dbReference type="EMBL" id="KJZ69138.1"/>
    </source>
</evidence>
<dbReference type="OrthoDB" id="303614at2759"/>
<dbReference type="CDD" id="cd17546">
    <property type="entry name" value="REC_hyHK_CKI1_RcsC-like"/>
    <property type="match status" value="1"/>
</dbReference>
<dbReference type="CDD" id="cd00082">
    <property type="entry name" value="HisKA"/>
    <property type="match status" value="1"/>
</dbReference>
<dbReference type="Gene3D" id="3.30.565.10">
    <property type="entry name" value="Histidine kinase-like ATPase, C-terminal domain"/>
    <property type="match status" value="1"/>
</dbReference>
<dbReference type="PROSITE" id="PS50109">
    <property type="entry name" value="HIS_KIN"/>
    <property type="match status" value="1"/>
</dbReference>
<gene>
    <name evidence="10" type="ORF">HIM_11468</name>
</gene>
<evidence type="ECO:0000256" key="7">
    <source>
        <dbReference type="SAM" id="MobiDB-lite"/>
    </source>
</evidence>
<dbReference type="InterPro" id="IPR036890">
    <property type="entry name" value="HATPase_C_sf"/>
</dbReference>
<dbReference type="SMART" id="SM00388">
    <property type="entry name" value="HisKA"/>
    <property type="match status" value="1"/>
</dbReference>
<proteinExistence type="predicted"/>
<reference evidence="10 11" key="1">
    <citation type="journal article" date="2014" name="Genome Biol. Evol.">
        <title>Comparative genomics and transcriptomics analyses reveal divergent lifestyle features of nematode endoparasitic fungus Hirsutella minnesotensis.</title>
        <authorList>
            <person name="Lai Y."/>
            <person name="Liu K."/>
            <person name="Zhang X."/>
            <person name="Zhang X."/>
            <person name="Li K."/>
            <person name="Wang N."/>
            <person name="Shu C."/>
            <person name="Wu Y."/>
            <person name="Wang C."/>
            <person name="Bushley K.E."/>
            <person name="Xiang M."/>
            <person name="Liu X."/>
        </authorList>
    </citation>
    <scope>NUCLEOTIDE SEQUENCE [LARGE SCALE GENOMIC DNA]</scope>
    <source>
        <strain evidence="10 11">3608</strain>
    </source>
</reference>
<dbReference type="PRINTS" id="PR00344">
    <property type="entry name" value="BCTRLSENSOR"/>
</dbReference>
<evidence type="ECO:0000256" key="5">
    <source>
        <dbReference type="ARBA" id="ARBA00022777"/>
    </source>
</evidence>
<feature type="domain" description="Response regulatory" evidence="9">
    <location>
        <begin position="1136"/>
        <end position="1257"/>
    </location>
</feature>
<evidence type="ECO:0000313" key="11">
    <source>
        <dbReference type="Proteomes" id="UP000054481"/>
    </source>
</evidence>
<dbReference type="GO" id="GO:0000155">
    <property type="term" value="F:phosphorelay sensor kinase activity"/>
    <property type="evidence" value="ECO:0007669"/>
    <property type="project" value="InterPro"/>
</dbReference>
<feature type="compositionally biased region" description="Basic and acidic residues" evidence="7">
    <location>
        <begin position="279"/>
        <end position="289"/>
    </location>
</feature>
<dbReference type="Proteomes" id="UP000054481">
    <property type="component" value="Unassembled WGS sequence"/>
</dbReference>
<sequence>MSPVPPRTSSGNRPVKVVSEAVRERETFKYEPFLFSDFRFNNSGVPFASSELSTSNDRVLTALAQLGTYQTGTERAFISLFDTSHQYVIAEATPSISLAPGLPSDDCSTPLSLCGTAIPRSHGICEHVLYAAEDPKSDRSHDAAELPLSLVRDLTADPRFSSKPYCQFGESGQFYAAVPIRTGRGIDIGAYCVLSSTKVEYWDGQCTRYLRDISHAIMEHIEANRSKHAHRRNERMNRGLGSFIEGKSTLSGWQSGPNVAAFMDNSEFEGALDTTQQHLERNHREKEVELESEMTASTASTDGTSGLWSSTLPERPNEAPVAGFFSPLRKSSGRHNVGRPINTSDPGQIEESNPGGSGTSGVFSKAANIIREAFEVAGCLFFNVTLGSYRAPAVQNPLVERDVDEATSQLSSTSNSDEQLPTSPVEKPDASCELLGFSTSDASSVNAAEFNRREGLMPKQFLAKLLRRYPNGKIFNFDAVGELQTSDSPEDDGTLEALTEVSSTHKSLGRSVSTTARVQQPGRRFRRIREGALIHRTFPAARSVAFVPVWDLRRERWFAGGFVYTLTPMRVFTVEGELSFLKAFANLVATEVYNLETLQADKAKSDALDSLSHELRSPLHGVILGTELLNDTDLSVFQGNATHTIETCCRTLLDTIDHLLDYSKVNSVAAKRKQEASATPPKLRGRAGSDQSGKKLYSNARLDRLIEEVAESIFAGYNFQHMSVRQLSKQGRSTTHADTRAHNRLDTAQAMEQLGPNFDGEGEHGLHFGNVSVYISIDPTSDWMFNLPAGAIRRIVINLFGNSLKYTARGAIRISLSQEKTSAKRLKEERIVKLTVQDSGKGIGEDYLRHKLFKPFAQEDELALGTGLGLSLVKTLLSQLRGRIFVESQVGVGTTITVTLPLEQSSQAIDLSPDDREFEEHVRELKGIRVRLSGFESRGSRAGIADGRAIVEDICRNSLHLDLVSNEQAQQLTPDLVLWSDDALPDSFEKIAQLSKTPNVVVCQDALVAYRRFTTYEFVGQSSILEFISQPIGPRKLAKSIQLAYKRWVGLPKMLSLLRPPGPKRSLSLFGVQKPTEVSTQKEVLSIDSTVESEYQTCTSDGADDLPPPQIASPEQPTSPTEETLLEPEKLTVKDKILLVDDNNINLKILSACMRKLGRSYEAVTNGKEAVDAYTQNPGHFAGVLMDISMPVMDGLEATRRIRAFEHGNRLRAVSILALTGLASDSAHQEALESGVDVFLTKPVRVKTLSEVLESTIILETGCL</sequence>
<dbReference type="InterPro" id="IPR004358">
    <property type="entry name" value="Sig_transdc_His_kin-like_C"/>
</dbReference>
<keyword evidence="5" id="KW-0418">Kinase</keyword>
<evidence type="ECO:0000256" key="1">
    <source>
        <dbReference type="ARBA" id="ARBA00000085"/>
    </source>
</evidence>
<feature type="compositionally biased region" description="Low complexity" evidence="7">
    <location>
        <begin position="295"/>
        <end position="306"/>
    </location>
</feature>
<evidence type="ECO:0000256" key="4">
    <source>
        <dbReference type="ARBA" id="ARBA00022679"/>
    </source>
</evidence>
<feature type="modified residue" description="4-aspartylphosphate" evidence="6">
    <location>
        <position position="1187"/>
    </location>
</feature>
<dbReference type="InterPro" id="IPR001789">
    <property type="entry name" value="Sig_transdc_resp-reg_receiver"/>
</dbReference>
<dbReference type="GO" id="GO:0009927">
    <property type="term" value="F:histidine phosphotransfer kinase activity"/>
    <property type="evidence" value="ECO:0007669"/>
    <property type="project" value="TreeGrafter"/>
</dbReference>
<feature type="domain" description="Histidine kinase" evidence="8">
    <location>
        <begin position="610"/>
        <end position="904"/>
    </location>
</feature>
<evidence type="ECO:0000256" key="6">
    <source>
        <dbReference type="PROSITE-ProRule" id="PRU00169"/>
    </source>
</evidence>
<dbReference type="SUPFAM" id="SSF55874">
    <property type="entry name" value="ATPase domain of HSP90 chaperone/DNA topoisomerase II/histidine kinase"/>
    <property type="match status" value="1"/>
</dbReference>
<dbReference type="InterPro" id="IPR036097">
    <property type="entry name" value="HisK_dim/P_sf"/>
</dbReference>
<dbReference type="Pfam" id="PF02518">
    <property type="entry name" value="HATPase_c"/>
    <property type="match status" value="1"/>
</dbReference>
<feature type="region of interest" description="Disordered" evidence="7">
    <location>
        <begin position="403"/>
        <end position="428"/>
    </location>
</feature>
<dbReference type="Pfam" id="PF00072">
    <property type="entry name" value="Response_reg"/>
    <property type="match status" value="1"/>
</dbReference>
<dbReference type="InterPro" id="IPR011006">
    <property type="entry name" value="CheY-like_superfamily"/>
</dbReference>
<dbReference type="InterPro" id="IPR029016">
    <property type="entry name" value="GAF-like_dom_sf"/>
</dbReference>
<dbReference type="Pfam" id="PF00512">
    <property type="entry name" value="HisKA"/>
    <property type="match status" value="1"/>
</dbReference>
<keyword evidence="3 6" id="KW-0597">Phosphoprotein</keyword>
<dbReference type="Gene3D" id="1.10.287.130">
    <property type="match status" value="1"/>
</dbReference>
<dbReference type="SMART" id="SM00387">
    <property type="entry name" value="HATPase_c"/>
    <property type="match status" value="1"/>
</dbReference>
<dbReference type="Gene3D" id="3.30.450.40">
    <property type="match status" value="1"/>
</dbReference>
<dbReference type="InterPro" id="IPR003594">
    <property type="entry name" value="HATPase_dom"/>
</dbReference>
<feature type="region of interest" description="Disordered" evidence="7">
    <location>
        <begin position="279"/>
        <end position="359"/>
    </location>
</feature>
<dbReference type="PANTHER" id="PTHR43047">
    <property type="entry name" value="TWO-COMPONENT HISTIDINE PROTEIN KINASE"/>
    <property type="match status" value="1"/>
</dbReference>
<evidence type="ECO:0000259" key="9">
    <source>
        <dbReference type="PROSITE" id="PS50110"/>
    </source>
</evidence>
<dbReference type="EMBL" id="KQ030758">
    <property type="protein sequence ID" value="KJZ69138.1"/>
    <property type="molecule type" value="Genomic_DNA"/>
</dbReference>
<dbReference type="PANTHER" id="PTHR43047:SF72">
    <property type="entry name" value="OSMOSENSING HISTIDINE PROTEIN KINASE SLN1"/>
    <property type="match status" value="1"/>
</dbReference>
<organism evidence="10 11">
    <name type="scientific">Hirsutella minnesotensis 3608</name>
    <dbReference type="NCBI Taxonomy" id="1043627"/>
    <lineage>
        <taxon>Eukaryota</taxon>
        <taxon>Fungi</taxon>
        <taxon>Dikarya</taxon>
        <taxon>Ascomycota</taxon>
        <taxon>Pezizomycotina</taxon>
        <taxon>Sordariomycetes</taxon>
        <taxon>Hypocreomycetidae</taxon>
        <taxon>Hypocreales</taxon>
        <taxon>Ophiocordycipitaceae</taxon>
        <taxon>Hirsutella</taxon>
    </lineage>
</organism>
<accession>A0A0F7ZR78</accession>
<dbReference type="EC" id="2.7.13.3" evidence="2"/>
<feature type="region of interest" description="Disordered" evidence="7">
    <location>
        <begin position="671"/>
        <end position="694"/>
    </location>
</feature>
<dbReference type="Gene3D" id="3.40.50.2300">
    <property type="match status" value="1"/>
</dbReference>
<dbReference type="SMART" id="SM00448">
    <property type="entry name" value="REC"/>
    <property type="match status" value="1"/>
</dbReference>
<dbReference type="SUPFAM" id="SSF47384">
    <property type="entry name" value="Homodimeric domain of signal transducing histidine kinase"/>
    <property type="match status" value="1"/>
</dbReference>
<dbReference type="InterPro" id="IPR003661">
    <property type="entry name" value="HisK_dim/P_dom"/>
</dbReference>
<dbReference type="SUPFAM" id="SSF52172">
    <property type="entry name" value="CheY-like"/>
    <property type="match status" value="1"/>
</dbReference>
<dbReference type="SUPFAM" id="SSF55781">
    <property type="entry name" value="GAF domain-like"/>
    <property type="match status" value="1"/>
</dbReference>
<evidence type="ECO:0000256" key="3">
    <source>
        <dbReference type="ARBA" id="ARBA00022553"/>
    </source>
</evidence>
<keyword evidence="11" id="KW-1185">Reference proteome</keyword>
<dbReference type="GO" id="GO:0005886">
    <property type="term" value="C:plasma membrane"/>
    <property type="evidence" value="ECO:0007669"/>
    <property type="project" value="TreeGrafter"/>
</dbReference>
<dbReference type="PROSITE" id="PS50110">
    <property type="entry name" value="RESPONSE_REGULATORY"/>
    <property type="match status" value="1"/>
</dbReference>
<evidence type="ECO:0000256" key="2">
    <source>
        <dbReference type="ARBA" id="ARBA00012438"/>
    </source>
</evidence>
<comment type="catalytic activity">
    <reaction evidence="1">
        <text>ATP + protein L-histidine = ADP + protein N-phospho-L-histidine.</text>
        <dbReference type="EC" id="2.7.13.3"/>
    </reaction>
</comment>
<feature type="compositionally biased region" description="Polar residues" evidence="7">
    <location>
        <begin position="406"/>
        <end position="422"/>
    </location>
</feature>